<sequence>MDETNAAQLLFSYYQLKREKQQGA</sequence>
<dbReference type="AlphaFoldDB" id="A0A0E9P5M9"/>
<name>A0A0E9P5M9_ANGAN</name>
<protein>
    <submittedName>
        <fullName evidence="1">Uncharacterized protein</fullName>
    </submittedName>
</protein>
<proteinExistence type="predicted"/>
<accession>A0A0E9P5M9</accession>
<reference evidence="1" key="2">
    <citation type="journal article" date="2015" name="Fish Shellfish Immunol.">
        <title>Early steps in the European eel (Anguilla anguilla)-Vibrio vulnificus interaction in the gills: Role of the RtxA13 toxin.</title>
        <authorList>
            <person name="Callol A."/>
            <person name="Pajuelo D."/>
            <person name="Ebbesson L."/>
            <person name="Teles M."/>
            <person name="MacKenzie S."/>
            <person name="Amaro C."/>
        </authorList>
    </citation>
    <scope>NUCLEOTIDE SEQUENCE</scope>
</reference>
<dbReference type="EMBL" id="GBXM01108960">
    <property type="protein sequence ID" value="JAG99616.1"/>
    <property type="molecule type" value="Transcribed_RNA"/>
</dbReference>
<evidence type="ECO:0000313" key="1">
    <source>
        <dbReference type="EMBL" id="JAG99616.1"/>
    </source>
</evidence>
<organism evidence="1">
    <name type="scientific">Anguilla anguilla</name>
    <name type="common">European freshwater eel</name>
    <name type="synonym">Muraena anguilla</name>
    <dbReference type="NCBI Taxonomy" id="7936"/>
    <lineage>
        <taxon>Eukaryota</taxon>
        <taxon>Metazoa</taxon>
        <taxon>Chordata</taxon>
        <taxon>Craniata</taxon>
        <taxon>Vertebrata</taxon>
        <taxon>Euteleostomi</taxon>
        <taxon>Actinopterygii</taxon>
        <taxon>Neopterygii</taxon>
        <taxon>Teleostei</taxon>
        <taxon>Anguilliformes</taxon>
        <taxon>Anguillidae</taxon>
        <taxon>Anguilla</taxon>
    </lineage>
</organism>
<reference evidence="1" key="1">
    <citation type="submission" date="2014-11" db="EMBL/GenBank/DDBJ databases">
        <authorList>
            <person name="Amaro Gonzalez C."/>
        </authorList>
    </citation>
    <scope>NUCLEOTIDE SEQUENCE</scope>
</reference>